<keyword evidence="4" id="KW-1185">Reference proteome</keyword>
<accession>A0A5C6UIQ2</accession>
<gene>
    <name evidence="3" type="ORF">FSB78_13875</name>
</gene>
<name>A0A5C6UIQ2_9SPHN</name>
<sequence>MANPTETVSNTHRLTGLISASVLVTGLLLMAFVSGASESSARTSATSSATSSAPTAAVHAVH</sequence>
<feature type="region of interest" description="Disordered" evidence="1">
    <location>
        <begin position="41"/>
        <end position="62"/>
    </location>
</feature>
<dbReference type="EMBL" id="VOQR01000001">
    <property type="protein sequence ID" value="TXC71925.1"/>
    <property type="molecule type" value="Genomic_DNA"/>
</dbReference>
<comment type="caution">
    <text evidence="3">The sequence shown here is derived from an EMBL/GenBank/DDBJ whole genome shotgun (WGS) entry which is preliminary data.</text>
</comment>
<dbReference type="Proteomes" id="UP000321250">
    <property type="component" value="Unassembled WGS sequence"/>
</dbReference>
<keyword evidence="2" id="KW-0472">Membrane</keyword>
<keyword evidence="2" id="KW-0812">Transmembrane</keyword>
<dbReference type="AlphaFoldDB" id="A0A5C6UIQ2"/>
<dbReference type="RefSeq" id="WP_147083201.1">
    <property type="nucleotide sequence ID" value="NZ_VOQR01000001.1"/>
</dbReference>
<evidence type="ECO:0000256" key="1">
    <source>
        <dbReference type="SAM" id="MobiDB-lite"/>
    </source>
</evidence>
<evidence type="ECO:0000313" key="4">
    <source>
        <dbReference type="Proteomes" id="UP000321250"/>
    </source>
</evidence>
<organism evidence="3 4">
    <name type="scientific">Sphingomonas ginsenosidivorax</name>
    <dbReference type="NCBI Taxonomy" id="862135"/>
    <lineage>
        <taxon>Bacteria</taxon>
        <taxon>Pseudomonadati</taxon>
        <taxon>Pseudomonadota</taxon>
        <taxon>Alphaproteobacteria</taxon>
        <taxon>Sphingomonadales</taxon>
        <taxon>Sphingomonadaceae</taxon>
        <taxon>Sphingomonas</taxon>
    </lineage>
</organism>
<protein>
    <submittedName>
        <fullName evidence="3">Uncharacterized protein</fullName>
    </submittedName>
</protein>
<proteinExistence type="predicted"/>
<evidence type="ECO:0000256" key="2">
    <source>
        <dbReference type="SAM" id="Phobius"/>
    </source>
</evidence>
<reference evidence="3 4" key="1">
    <citation type="journal article" date="2013" name="Antonie Van Leeuwenhoek">
        <title>Sphingomonas ginsenosidivorax sp. nov., with the ability to transform ginsenosides.</title>
        <authorList>
            <person name="Jin X.F."/>
            <person name="Kim J.K."/>
            <person name="Liu Q.M."/>
            <person name="Kang M.S."/>
            <person name="He D."/>
            <person name="Jin F.X."/>
            <person name="Kim S.C."/>
            <person name="Im W.T."/>
        </authorList>
    </citation>
    <scope>NUCLEOTIDE SEQUENCE [LARGE SCALE GENOMIC DNA]</scope>
    <source>
        <strain evidence="3 4">KHI67</strain>
    </source>
</reference>
<keyword evidence="2" id="KW-1133">Transmembrane helix</keyword>
<evidence type="ECO:0000313" key="3">
    <source>
        <dbReference type="EMBL" id="TXC71925.1"/>
    </source>
</evidence>
<feature type="transmembrane region" description="Helical" evidence="2">
    <location>
        <begin position="14"/>
        <end position="33"/>
    </location>
</feature>